<keyword evidence="4" id="KW-1185">Reference proteome</keyword>
<dbReference type="Gene3D" id="3.40.50.620">
    <property type="entry name" value="HUPs"/>
    <property type="match status" value="1"/>
</dbReference>
<dbReference type="Gene3D" id="3.40.640.10">
    <property type="entry name" value="Type I PLP-dependent aspartate aminotransferase-like (Major domain)"/>
    <property type="match status" value="1"/>
</dbReference>
<accession>A0ABR1D4N7</accession>
<comment type="caution">
    <text evidence="3">The sequence shown here is derived from an EMBL/GenBank/DDBJ whole genome shotgun (WGS) entry which is preliminary data.</text>
</comment>
<dbReference type="InterPro" id="IPR015424">
    <property type="entry name" value="PyrdxlP-dep_Trfase"/>
</dbReference>
<sequence>MQRLFGERVPEIEGINSFAGASPTSVDLLPWIKDNEIGHNAVIETPFGQRQAIYCDYTASSRAIRSIEEYIVDNVLPLYGNTHSSVTVTSEQTTLFVHEARQEIRAMTGAGDEDVVIFTGTGSTAAVELLTHLMQPENLIVIHSIHEHHSNLLPWRLVAEACYCVKEADDGTIDIDDLSRILAEARSDYPQSELLAAFTACSNITGICMDVQKITAILKKYNALCVWDYASAAPYVKINVNGAQPLDAVFFSGHKFIGGVSTPGVLVVKKSLIRTTRPKRIGGGTVFFVSQSGEWYLKDSEYREEGGTPDSIGIIRLALAVKLKRAVGEDTVAKLEEQNSERFLRSLKNLRNVVLLGSSAVKNRLSVFSFLVKDVPSGLFFHHNYIAALLNDLFGIQSRAGCMCAGPYAQYLMGIEEQLAMEYLEALRESEGLDRTHLRRIGEYSPHEVLRPGFTRVSIPYFWTNEQIDHLVECIRFVSERATDFIHLYQMNCESAEWHHHKQRAFHARKWLGHVTFSRNGMVVAERKKNTADPVPSDRLIAEGHRLADESLEMLERSVVPDGRSAIDERHAHLRWFVLPIEVAERTREIPVNHPKVPFQPRFYSNVFEKEEDDFKPDTETLLTDHVKITNGHADHELPEEQISLENEELNFNDHCEPCELFNSGDCSILAETPQCILDQEDRERGGTDDTEADDELKCTKVIEDWDKRVIVRRRELLPSEEMKLRWHKPPLEMYKRVTEAIHGLDMIKEDDKVLVCLSGGKDSLSLLHILHFYQSRCRKNKSTNFELGAITVDPGSSAYNPRPLIEYCRSLNIDYFYEEQDIISSAKRQKNLRSICAFCSRLKRGRLAAAAQHHGWNVLAMGQHLDDVAESFFIAAFQNGNLSTMKAQYQTRDGTLRVIRPLIFVREQALREFASSRGLPVVAENCPACFNQATERHRIKQLLAQQELIFPDLFNSLRSALRPLLLVDSARTDEMRALRFLHFSAYCDCGSAPAYAIAPSLTSV</sequence>
<dbReference type="PANTHER" id="PTHR43686:SF1">
    <property type="entry name" value="AMINOTRAN_5 DOMAIN-CONTAINING PROTEIN"/>
    <property type="match status" value="1"/>
</dbReference>
<evidence type="ECO:0000313" key="4">
    <source>
        <dbReference type="Proteomes" id="UP001303046"/>
    </source>
</evidence>
<dbReference type="EMBL" id="JAVFWL010000003">
    <property type="protein sequence ID" value="KAK6745506.1"/>
    <property type="molecule type" value="Genomic_DNA"/>
</dbReference>
<evidence type="ECO:0000313" key="3">
    <source>
        <dbReference type="EMBL" id="KAK6745506.1"/>
    </source>
</evidence>
<dbReference type="Pfam" id="PF00266">
    <property type="entry name" value="Aminotran_5"/>
    <property type="match status" value="1"/>
</dbReference>
<proteinExistence type="predicted"/>
<reference evidence="3 4" key="1">
    <citation type="submission" date="2023-08" db="EMBL/GenBank/DDBJ databases">
        <title>A Necator americanus chromosomal reference genome.</title>
        <authorList>
            <person name="Ilik V."/>
            <person name="Petrzelkova K.J."/>
            <person name="Pardy F."/>
            <person name="Fuh T."/>
            <person name="Niatou-Singa F.S."/>
            <person name="Gouil Q."/>
            <person name="Baker L."/>
            <person name="Ritchie M.E."/>
            <person name="Jex A.R."/>
            <person name="Gazzola D."/>
            <person name="Li H."/>
            <person name="Toshio Fujiwara R."/>
            <person name="Zhan B."/>
            <person name="Aroian R.V."/>
            <person name="Pafco B."/>
            <person name="Schwarz E.M."/>
        </authorList>
    </citation>
    <scope>NUCLEOTIDE SEQUENCE [LARGE SCALE GENOMIC DNA]</scope>
    <source>
        <strain evidence="3 4">Aroian</strain>
        <tissue evidence="3">Whole animal</tissue>
    </source>
</reference>
<dbReference type="CDD" id="cd24138">
    <property type="entry name" value="TtcA-like"/>
    <property type="match status" value="1"/>
</dbReference>
<feature type="domain" description="tRNA(Ile)-lysidine/2-thiocytidine synthase N-terminal" evidence="2">
    <location>
        <begin position="753"/>
        <end position="923"/>
    </location>
</feature>
<dbReference type="InterPro" id="IPR015422">
    <property type="entry name" value="PyrdxlP-dep_Trfase_small"/>
</dbReference>
<dbReference type="SUPFAM" id="SSF53383">
    <property type="entry name" value="PLP-dependent transferases"/>
    <property type="match status" value="1"/>
</dbReference>
<evidence type="ECO:0000259" key="1">
    <source>
        <dbReference type="Pfam" id="PF00266"/>
    </source>
</evidence>
<dbReference type="SUPFAM" id="SSF52402">
    <property type="entry name" value="Adenine nucleotide alpha hydrolases-like"/>
    <property type="match status" value="1"/>
</dbReference>
<dbReference type="Gene3D" id="3.90.1150.10">
    <property type="entry name" value="Aspartate Aminotransferase, domain 1"/>
    <property type="match status" value="1"/>
</dbReference>
<dbReference type="InterPro" id="IPR011063">
    <property type="entry name" value="TilS/TtcA_N"/>
</dbReference>
<evidence type="ECO:0000259" key="2">
    <source>
        <dbReference type="Pfam" id="PF01171"/>
    </source>
</evidence>
<dbReference type="InterPro" id="IPR014729">
    <property type="entry name" value="Rossmann-like_a/b/a_fold"/>
</dbReference>
<dbReference type="InterPro" id="IPR000192">
    <property type="entry name" value="Aminotrans_V_dom"/>
</dbReference>
<dbReference type="InterPro" id="IPR015421">
    <property type="entry name" value="PyrdxlP-dep_Trfase_major"/>
</dbReference>
<organism evidence="3 4">
    <name type="scientific">Necator americanus</name>
    <name type="common">Human hookworm</name>
    <dbReference type="NCBI Taxonomy" id="51031"/>
    <lineage>
        <taxon>Eukaryota</taxon>
        <taxon>Metazoa</taxon>
        <taxon>Ecdysozoa</taxon>
        <taxon>Nematoda</taxon>
        <taxon>Chromadorea</taxon>
        <taxon>Rhabditida</taxon>
        <taxon>Rhabditina</taxon>
        <taxon>Rhabditomorpha</taxon>
        <taxon>Strongyloidea</taxon>
        <taxon>Ancylostomatidae</taxon>
        <taxon>Bunostominae</taxon>
        <taxon>Necator</taxon>
    </lineage>
</organism>
<dbReference type="Proteomes" id="UP001303046">
    <property type="component" value="Unassembled WGS sequence"/>
</dbReference>
<gene>
    <name evidence="3" type="primary">Necator_chrIII.g12699</name>
    <name evidence="3" type="ORF">RB195_011932</name>
</gene>
<name>A0ABR1D4N7_NECAM</name>
<feature type="domain" description="Aminotransferase class V" evidence="1">
    <location>
        <begin position="53"/>
        <end position="412"/>
    </location>
</feature>
<evidence type="ECO:0008006" key="5">
    <source>
        <dbReference type="Google" id="ProtNLM"/>
    </source>
</evidence>
<protein>
    <recommendedName>
        <fullName evidence="5">Aminotransferase, class V</fullName>
    </recommendedName>
</protein>
<dbReference type="PANTHER" id="PTHR43686">
    <property type="entry name" value="SULFURTRANSFERASE-RELATED"/>
    <property type="match status" value="1"/>
</dbReference>
<dbReference type="Pfam" id="PF01171">
    <property type="entry name" value="ATP_bind_3"/>
    <property type="match status" value="1"/>
</dbReference>